<comment type="caution">
    <text evidence="6">The sequence shown here is derived from an EMBL/GenBank/DDBJ whole genome shotgun (WGS) entry which is preliminary data.</text>
</comment>
<dbReference type="PANTHER" id="PTHR22761">
    <property type="entry name" value="CHARGED MULTIVESICULAR BODY PROTEIN"/>
    <property type="match status" value="1"/>
</dbReference>
<evidence type="ECO:0000256" key="5">
    <source>
        <dbReference type="SAM" id="MobiDB-lite"/>
    </source>
</evidence>
<gene>
    <name evidence="6" type="ORF">T4C_2324</name>
</gene>
<dbReference type="GO" id="GO:0005771">
    <property type="term" value="C:multivesicular body"/>
    <property type="evidence" value="ECO:0007669"/>
    <property type="project" value="TreeGrafter"/>
</dbReference>
<accession>A0A0V1JM19</accession>
<evidence type="ECO:0000256" key="2">
    <source>
        <dbReference type="ARBA" id="ARBA00023054"/>
    </source>
</evidence>
<dbReference type="InterPro" id="IPR005024">
    <property type="entry name" value="Snf7_fam"/>
</dbReference>
<evidence type="ECO:0000313" key="7">
    <source>
        <dbReference type="Proteomes" id="UP000054826"/>
    </source>
</evidence>
<feature type="region of interest" description="Disordered" evidence="5">
    <location>
        <begin position="260"/>
        <end position="289"/>
    </location>
</feature>
<dbReference type="GO" id="GO:0006900">
    <property type="term" value="P:vesicle budding from membrane"/>
    <property type="evidence" value="ECO:0007669"/>
    <property type="project" value="TreeGrafter"/>
</dbReference>
<comment type="similarity">
    <text evidence="1">Belongs to the SNF7 family.</text>
</comment>
<dbReference type="Gene3D" id="6.10.140.1230">
    <property type="match status" value="1"/>
</dbReference>
<dbReference type="AlphaFoldDB" id="A0A0V1JM19"/>
<feature type="compositionally biased region" description="Polar residues" evidence="5">
    <location>
        <begin position="266"/>
        <end position="276"/>
    </location>
</feature>
<protein>
    <recommendedName>
        <fullName evidence="3">Charged multivesicular body protein 5</fullName>
    </recommendedName>
</protein>
<keyword evidence="2 4" id="KW-0175">Coiled coil</keyword>
<dbReference type="GO" id="GO:0032511">
    <property type="term" value="P:late endosome to vacuole transport via multivesicular body sorting pathway"/>
    <property type="evidence" value="ECO:0007669"/>
    <property type="project" value="TreeGrafter"/>
</dbReference>
<evidence type="ECO:0000256" key="3">
    <source>
        <dbReference type="ARBA" id="ARBA00041078"/>
    </source>
</evidence>
<evidence type="ECO:0000256" key="4">
    <source>
        <dbReference type="SAM" id="Coils"/>
    </source>
</evidence>
<dbReference type="PANTHER" id="PTHR22761:SF12">
    <property type="entry name" value="CHARGED MULTIVESICULAR BODY PROTEIN 5"/>
    <property type="match status" value="1"/>
</dbReference>
<proteinExistence type="inferred from homology"/>
<dbReference type="Proteomes" id="UP000054826">
    <property type="component" value="Unassembled WGS sequence"/>
</dbReference>
<organism evidence="6 7">
    <name type="scientific">Trichinella pseudospiralis</name>
    <name type="common">Parasitic roundworm</name>
    <dbReference type="NCBI Taxonomy" id="6337"/>
    <lineage>
        <taxon>Eukaryota</taxon>
        <taxon>Metazoa</taxon>
        <taxon>Ecdysozoa</taxon>
        <taxon>Nematoda</taxon>
        <taxon>Enoplea</taxon>
        <taxon>Dorylaimia</taxon>
        <taxon>Trichinellida</taxon>
        <taxon>Trichinellidae</taxon>
        <taxon>Trichinella</taxon>
    </lineage>
</organism>
<evidence type="ECO:0000256" key="1">
    <source>
        <dbReference type="ARBA" id="ARBA00006190"/>
    </source>
</evidence>
<name>A0A0V1JM19_TRIPS</name>
<reference evidence="6 7" key="1">
    <citation type="submission" date="2015-01" db="EMBL/GenBank/DDBJ databases">
        <title>Evolution of Trichinella species and genotypes.</title>
        <authorList>
            <person name="Korhonen P.K."/>
            <person name="Edoardo P."/>
            <person name="Giuseppe L.R."/>
            <person name="Gasser R.B."/>
        </authorList>
    </citation>
    <scope>NUCLEOTIDE SEQUENCE [LARGE SCALE GENOMIC DNA]</scope>
    <source>
        <strain evidence="6">ISS176</strain>
    </source>
</reference>
<dbReference type="Pfam" id="PF03357">
    <property type="entry name" value="Snf7"/>
    <property type="match status" value="1"/>
</dbReference>
<sequence>MKIKFQPKRVHKYCILFMTITLLLQYTKRMITHPLKIFILLKHAIEPQSFIHVLFKVLRNGKQTVEMNRLFGRGKAKEPPPSLTHAIQNVDARAEHIDTKISRLDQELNKYREQMNRMRDGPAKTALKQKALKVLRQKRLYENQRDNLTQQSFNMEQSNFAIQSLKDTQATVQAMKSGLKDMKRQQKNLRIDSIEDLQDELADMVENSNEIQEALGQTYGMPEIDDDELEAELEALKDEIVLDRDSTYIDDALRAPVVPIKEPGSETATTSSTSQVPVDEFGLPKLPAT</sequence>
<dbReference type="EMBL" id="JYDV01000080">
    <property type="protein sequence ID" value="KRZ36028.1"/>
    <property type="molecule type" value="Genomic_DNA"/>
</dbReference>
<evidence type="ECO:0000313" key="6">
    <source>
        <dbReference type="EMBL" id="KRZ36028.1"/>
    </source>
</evidence>
<feature type="coiled-coil region" evidence="4">
    <location>
        <begin position="94"/>
        <end position="214"/>
    </location>
</feature>